<feature type="domain" description="OmpR/PhoB-type" evidence="9">
    <location>
        <begin position="135"/>
        <end position="236"/>
    </location>
</feature>
<dbReference type="SUPFAM" id="SSF52172">
    <property type="entry name" value="CheY-like"/>
    <property type="match status" value="1"/>
</dbReference>
<keyword evidence="1 6" id="KW-0597">Phosphoprotein</keyword>
<name>A4FNN5_SACEN</name>
<dbReference type="OrthoDB" id="9790442at2"/>
<dbReference type="SMART" id="SM00862">
    <property type="entry name" value="Trans_reg_C"/>
    <property type="match status" value="1"/>
</dbReference>
<dbReference type="FunFam" id="3.40.50.2300:FF:000002">
    <property type="entry name" value="DNA-binding response regulator PhoP"/>
    <property type="match status" value="1"/>
</dbReference>
<evidence type="ECO:0000256" key="1">
    <source>
        <dbReference type="ARBA" id="ARBA00022553"/>
    </source>
</evidence>
<dbReference type="PANTHER" id="PTHR48111">
    <property type="entry name" value="REGULATOR OF RPOS"/>
    <property type="match status" value="1"/>
</dbReference>
<dbReference type="InterPro" id="IPR016032">
    <property type="entry name" value="Sig_transdc_resp-reg_C-effctor"/>
</dbReference>
<gene>
    <name evidence="10" type="ordered locus">SACE_6491</name>
</gene>
<dbReference type="Pfam" id="PF00486">
    <property type="entry name" value="Trans_reg_C"/>
    <property type="match status" value="1"/>
</dbReference>
<evidence type="ECO:0000259" key="9">
    <source>
        <dbReference type="PROSITE" id="PS51755"/>
    </source>
</evidence>
<dbReference type="KEGG" id="sen:SACE_6491"/>
<dbReference type="Gene3D" id="3.40.50.2300">
    <property type="match status" value="1"/>
</dbReference>
<protein>
    <submittedName>
        <fullName evidence="10">Response regulator, two-component system</fullName>
    </submittedName>
</protein>
<evidence type="ECO:0000313" key="11">
    <source>
        <dbReference type="Proteomes" id="UP000006728"/>
    </source>
</evidence>
<dbReference type="GO" id="GO:0000156">
    <property type="term" value="F:phosphorelay response regulator activity"/>
    <property type="evidence" value="ECO:0007669"/>
    <property type="project" value="TreeGrafter"/>
</dbReference>
<feature type="domain" description="Response regulatory" evidence="8">
    <location>
        <begin position="16"/>
        <end position="130"/>
    </location>
</feature>
<evidence type="ECO:0000256" key="5">
    <source>
        <dbReference type="ARBA" id="ARBA00023163"/>
    </source>
</evidence>
<dbReference type="eggNOG" id="COG0745">
    <property type="taxonomic scope" value="Bacteria"/>
</dbReference>
<dbReference type="SMART" id="SM00448">
    <property type="entry name" value="REC"/>
    <property type="match status" value="1"/>
</dbReference>
<proteinExistence type="predicted"/>
<dbReference type="Gene3D" id="1.10.10.10">
    <property type="entry name" value="Winged helix-like DNA-binding domain superfamily/Winged helix DNA-binding domain"/>
    <property type="match status" value="1"/>
</dbReference>
<sequence length="237" mass="25978">MPPVIFGALYAGGVSVVLLAEDDPAIAVPLSRALQREGYSVEVIGDGPAALRAASSGGVDLLVLDLGLPEMDGLEVCRRLRAQGRGLPVLMLTARTDEVDFVVGLDAGADDYVAKPFRLAELMARIRALLRRGSPETLEASGVRLELTARRVLVDDHEIQLANKEFELLRVLMQHAGQVVTREEILEEVWPEPSRKGSKTLDMHISWLRRKLGDSNGRFDDQRIATVRGVGFRFNAD</sequence>
<dbReference type="InterPro" id="IPR001789">
    <property type="entry name" value="Sig_transdc_resp-reg_receiver"/>
</dbReference>
<dbReference type="GO" id="GO:0000976">
    <property type="term" value="F:transcription cis-regulatory region binding"/>
    <property type="evidence" value="ECO:0007669"/>
    <property type="project" value="TreeGrafter"/>
</dbReference>
<dbReference type="PROSITE" id="PS51755">
    <property type="entry name" value="OMPR_PHOB"/>
    <property type="match status" value="1"/>
</dbReference>
<evidence type="ECO:0000259" key="8">
    <source>
        <dbReference type="PROSITE" id="PS50110"/>
    </source>
</evidence>
<dbReference type="InterPro" id="IPR011006">
    <property type="entry name" value="CheY-like_superfamily"/>
</dbReference>
<dbReference type="Gene3D" id="6.10.250.690">
    <property type="match status" value="1"/>
</dbReference>
<evidence type="ECO:0000256" key="2">
    <source>
        <dbReference type="ARBA" id="ARBA00023012"/>
    </source>
</evidence>
<keyword evidence="5" id="KW-0804">Transcription</keyword>
<feature type="modified residue" description="4-aspartylphosphate" evidence="6">
    <location>
        <position position="65"/>
    </location>
</feature>
<accession>A4FNN5</accession>
<dbReference type="GO" id="GO:0032993">
    <property type="term" value="C:protein-DNA complex"/>
    <property type="evidence" value="ECO:0007669"/>
    <property type="project" value="TreeGrafter"/>
</dbReference>
<dbReference type="Pfam" id="PF00072">
    <property type="entry name" value="Response_reg"/>
    <property type="match status" value="1"/>
</dbReference>
<dbReference type="CDD" id="cd00383">
    <property type="entry name" value="trans_reg_C"/>
    <property type="match status" value="1"/>
</dbReference>
<reference evidence="10 11" key="1">
    <citation type="journal article" date="2007" name="Nat. Biotechnol.">
        <title>Complete genome sequence of the erythromycin-producing bacterium Saccharopolyspora erythraea NRRL23338.</title>
        <authorList>
            <person name="Oliynyk M."/>
            <person name="Samborskyy M."/>
            <person name="Lester J.B."/>
            <person name="Mironenko T."/>
            <person name="Scott N."/>
            <person name="Dickens S."/>
            <person name="Haydock S.F."/>
            <person name="Leadlay P.F."/>
        </authorList>
    </citation>
    <scope>NUCLEOTIDE SEQUENCE [LARGE SCALE GENOMIC DNA]</scope>
    <source>
        <strain evidence="11">ATCC 11635 / DSM 40517 / JCM 4748 / NBRC 13426 / NCIMB 8594 / NRRL 2338</strain>
    </source>
</reference>
<dbReference type="EMBL" id="AM420293">
    <property type="protein sequence ID" value="CAM05660.1"/>
    <property type="molecule type" value="Genomic_DNA"/>
</dbReference>
<evidence type="ECO:0000256" key="6">
    <source>
        <dbReference type="PROSITE-ProRule" id="PRU00169"/>
    </source>
</evidence>
<keyword evidence="4 7" id="KW-0238">DNA-binding</keyword>
<dbReference type="PANTHER" id="PTHR48111:SF40">
    <property type="entry name" value="PHOSPHATE REGULON TRANSCRIPTIONAL REGULATORY PROTEIN PHOB"/>
    <property type="match status" value="1"/>
</dbReference>
<evidence type="ECO:0000256" key="4">
    <source>
        <dbReference type="ARBA" id="ARBA00023125"/>
    </source>
</evidence>
<evidence type="ECO:0000313" key="10">
    <source>
        <dbReference type="EMBL" id="CAM05660.1"/>
    </source>
</evidence>
<dbReference type="InterPro" id="IPR039420">
    <property type="entry name" value="WalR-like"/>
</dbReference>
<dbReference type="GO" id="GO:0006355">
    <property type="term" value="P:regulation of DNA-templated transcription"/>
    <property type="evidence" value="ECO:0007669"/>
    <property type="project" value="InterPro"/>
</dbReference>
<dbReference type="PROSITE" id="PS50110">
    <property type="entry name" value="RESPONSE_REGULATORY"/>
    <property type="match status" value="1"/>
</dbReference>
<dbReference type="Proteomes" id="UP000006728">
    <property type="component" value="Chromosome"/>
</dbReference>
<dbReference type="InterPro" id="IPR036388">
    <property type="entry name" value="WH-like_DNA-bd_sf"/>
</dbReference>
<evidence type="ECO:0000256" key="7">
    <source>
        <dbReference type="PROSITE-ProRule" id="PRU01091"/>
    </source>
</evidence>
<dbReference type="HOGENOM" id="CLU_000445_30_1_11"/>
<dbReference type="SUPFAM" id="SSF46894">
    <property type="entry name" value="C-terminal effector domain of the bipartite response regulators"/>
    <property type="match status" value="1"/>
</dbReference>
<keyword evidence="3" id="KW-0805">Transcription regulation</keyword>
<dbReference type="GO" id="GO:0005829">
    <property type="term" value="C:cytosol"/>
    <property type="evidence" value="ECO:0007669"/>
    <property type="project" value="TreeGrafter"/>
</dbReference>
<evidence type="ECO:0000256" key="3">
    <source>
        <dbReference type="ARBA" id="ARBA00023015"/>
    </source>
</evidence>
<dbReference type="InterPro" id="IPR001867">
    <property type="entry name" value="OmpR/PhoB-type_DNA-bd"/>
</dbReference>
<organism evidence="10 11">
    <name type="scientific">Saccharopolyspora erythraea (strain ATCC 11635 / DSM 40517 / JCM 4748 / NBRC 13426 / NCIMB 8594 / NRRL 2338)</name>
    <dbReference type="NCBI Taxonomy" id="405948"/>
    <lineage>
        <taxon>Bacteria</taxon>
        <taxon>Bacillati</taxon>
        <taxon>Actinomycetota</taxon>
        <taxon>Actinomycetes</taxon>
        <taxon>Pseudonocardiales</taxon>
        <taxon>Pseudonocardiaceae</taxon>
        <taxon>Saccharopolyspora</taxon>
    </lineage>
</organism>
<keyword evidence="11" id="KW-1185">Reference proteome</keyword>
<feature type="DNA-binding region" description="OmpR/PhoB-type" evidence="7">
    <location>
        <begin position="135"/>
        <end position="236"/>
    </location>
</feature>
<keyword evidence="2" id="KW-0902">Two-component regulatory system</keyword>
<dbReference type="STRING" id="405948.SACE_6491"/>
<dbReference type="AlphaFoldDB" id="A4FNN5"/>